<dbReference type="SUPFAM" id="SSF46894">
    <property type="entry name" value="C-terminal effector domain of the bipartite response regulators"/>
    <property type="match status" value="1"/>
</dbReference>
<name>A0A7X6M8N7_9ACTN</name>
<dbReference type="PANTHER" id="PTHR43214">
    <property type="entry name" value="TWO-COMPONENT RESPONSE REGULATOR"/>
    <property type="match status" value="1"/>
</dbReference>
<dbReference type="GO" id="GO:0003677">
    <property type="term" value="F:DNA binding"/>
    <property type="evidence" value="ECO:0007669"/>
    <property type="project" value="UniProtKB-KW"/>
</dbReference>
<dbReference type="InterPro" id="IPR001789">
    <property type="entry name" value="Sig_transdc_resp-reg_receiver"/>
</dbReference>
<keyword evidence="2" id="KW-0597">Phosphoprotein</keyword>
<accession>A0A7X6M8N7</accession>
<dbReference type="InterPro" id="IPR016032">
    <property type="entry name" value="Sig_transdc_resp-reg_C-effctor"/>
</dbReference>
<feature type="domain" description="Response regulatory" evidence="4">
    <location>
        <begin position="4"/>
        <end position="120"/>
    </location>
</feature>
<dbReference type="Pfam" id="PF00072">
    <property type="entry name" value="Response_reg"/>
    <property type="match status" value="1"/>
</dbReference>
<dbReference type="GO" id="GO:0006355">
    <property type="term" value="P:regulation of DNA-templated transcription"/>
    <property type="evidence" value="ECO:0007669"/>
    <property type="project" value="InterPro"/>
</dbReference>
<dbReference type="PROSITE" id="PS50110">
    <property type="entry name" value="RESPONSE_REGULATORY"/>
    <property type="match status" value="1"/>
</dbReference>
<dbReference type="PANTHER" id="PTHR43214:SF42">
    <property type="entry name" value="TRANSCRIPTIONAL REGULATORY PROTEIN DESR"/>
    <property type="match status" value="1"/>
</dbReference>
<evidence type="ECO:0000256" key="2">
    <source>
        <dbReference type="PROSITE-ProRule" id="PRU00169"/>
    </source>
</evidence>
<evidence type="ECO:0000256" key="1">
    <source>
        <dbReference type="ARBA" id="ARBA00023125"/>
    </source>
</evidence>
<dbReference type="EMBL" id="JAAXPG010000001">
    <property type="protein sequence ID" value="NKY96479.1"/>
    <property type="molecule type" value="Genomic_DNA"/>
</dbReference>
<evidence type="ECO:0000313" key="6">
    <source>
        <dbReference type="Proteomes" id="UP000553209"/>
    </source>
</evidence>
<dbReference type="Gene3D" id="3.40.50.2300">
    <property type="match status" value="1"/>
</dbReference>
<dbReference type="PROSITE" id="PS50043">
    <property type="entry name" value="HTH_LUXR_2"/>
    <property type="match status" value="1"/>
</dbReference>
<dbReference type="GO" id="GO:0000160">
    <property type="term" value="P:phosphorelay signal transduction system"/>
    <property type="evidence" value="ECO:0007669"/>
    <property type="project" value="InterPro"/>
</dbReference>
<evidence type="ECO:0000313" key="5">
    <source>
        <dbReference type="EMBL" id="NKY96479.1"/>
    </source>
</evidence>
<keyword evidence="1" id="KW-0238">DNA-binding</keyword>
<feature type="domain" description="HTH luxR-type" evidence="3">
    <location>
        <begin position="135"/>
        <end position="200"/>
    </location>
</feature>
<dbReference type="InterPro" id="IPR011006">
    <property type="entry name" value="CheY-like_superfamily"/>
</dbReference>
<dbReference type="SUPFAM" id="SSF52172">
    <property type="entry name" value="CheY-like"/>
    <property type="match status" value="1"/>
</dbReference>
<dbReference type="SMART" id="SM00421">
    <property type="entry name" value="HTH_LUXR"/>
    <property type="match status" value="1"/>
</dbReference>
<proteinExistence type="predicted"/>
<dbReference type="Pfam" id="PF00196">
    <property type="entry name" value="GerE"/>
    <property type="match status" value="1"/>
</dbReference>
<dbReference type="AlphaFoldDB" id="A0A7X6M8N7"/>
<comment type="caution">
    <text evidence="5">The sequence shown here is derived from an EMBL/GenBank/DDBJ whole genome shotgun (WGS) entry which is preliminary data.</text>
</comment>
<dbReference type="Proteomes" id="UP000553209">
    <property type="component" value="Unassembled WGS sequence"/>
</dbReference>
<dbReference type="PRINTS" id="PR00038">
    <property type="entry name" value="HTHLUXR"/>
</dbReference>
<keyword evidence="6" id="KW-1185">Reference proteome</keyword>
<dbReference type="CDD" id="cd06170">
    <property type="entry name" value="LuxR_C_like"/>
    <property type="match status" value="1"/>
</dbReference>
<evidence type="ECO:0000259" key="4">
    <source>
        <dbReference type="PROSITE" id="PS50110"/>
    </source>
</evidence>
<reference evidence="5 6" key="1">
    <citation type="submission" date="2020-04" db="EMBL/GenBank/DDBJ databases">
        <title>MicrobeNet Type strains.</title>
        <authorList>
            <person name="Nicholson A.C."/>
        </authorList>
    </citation>
    <scope>NUCLEOTIDE SEQUENCE [LARGE SCALE GENOMIC DNA]</scope>
    <source>
        <strain evidence="5 6">ATCC 23612</strain>
    </source>
</reference>
<evidence type="ECO:0000259" key="3">
    <source>
        <dbReference type="PROSITE" id="PS50043"/>
    </source>
</evidence>
<feature type="modified residue" description="4-aspartylphosphate" evidence="2">
    <location>
        <position position="55"/>
    </location>
</feature>
<organism evidence="5 6">
    <name type="scientific">Nocardiopsis alborubida</name>
    <dbReference type="NCBI Taxonomy" id="146802"/>
    <lineage>
        <taxon>Bacteria</taxon>
        <taxon>Bacillati</taxon>
        <taxon>Actinomycetota</taxon>
        <taxon>Actinomycetes</taxon>
        <taxon>Streptosporangiales</taxon>
        <taxon>Nocardiopsidaceae</taxon>
        <taxon>Nocardiopsis</taxon>
    </lineage>
</organism>
<protein>
    <submittedName>
        <fullName evidence="5">Response regulator transcription factor</fullName>
    </submittedName>
</protein>
<dbReference type="SMART" id="SM00448">
    <property type="entry name" value="REC"/>
    <property type="match status" value="1"/>
</dbReference>
<gene>
    <name evidence="5" type="ORF">HGB44_02155</name>
</gene>
<sequence length="202" mass="21209">MVIRVLVAEDEHLIREAMVALLVLEPDLEVIAQAASGHEAVAMAREHGPDVAVLDLRMPGLDGIAAAKTIIRHNNGCRTLILTSHGLPGHLKRSLEAGVKGFVPKMISAAKLADAIRAVHGGDRYIDPSLAADAISAGDSPLSAREADILALAADGATVNEIAQRASLAPGTVRNYLSSAVTKLEANNRHSAVHIARSHGWI</sequence>
<dbReference type="InterPro" id="IPR000792">
    <property type="entry name" value="Tscrpt_reg_LuxR_C"/>
</dbReference>
<dbReference type="InterPro" id="IPR039420">
    <property type="entry name" value="WalR-like"/>
</dbReference>